<dbReference type="Pfam" id="PF20684">
    <property type="entry name" value="Fung_rhodopsin"/>
    <property type="match status" value="1"/>
</dbReference>
<keyword evidence="2 6" id="KW-0812">Transmembrane</keyword>
<proteinExistence type="inferred from homology"/>
<dbReference type="GO" id="GO:0016020">
    <property type="term" value="C:membrane"/>
    <property type="evidence" value="ECO:0007669"/>
    <property type="project" value="UniProtKB-SubCell"/>
</dbReference>
<dbReference type="PANTHER" id="PTHR33048:SF162">
    <property type="entry name" value="SATRATOXIN BIOSYNTHESIS SC1 CLUSTER PROTEIN 4"/>
    <property type="match status" value="1"/>
</dbReference>
<comment type="subcellular location">
    <subcellularLocation>
        <location evidence="1">Membrane</location>
        <topology evidence="1">Multi-pass membrane protein</topology>
    </subcellularLocation>
</comment>
<evidence type="ECO:0000256" key="6">
    <source>
        <dbReference type="SAM" id="Phobius"/>
    </source>
</evidence>
<dbReference type="Proteomes" id="UP001271007">
    <property type="component" value="Unassembled WGS sequence"/>
</dbReference>
<gene>
    <name evidence="8" type="ORF">LTR09_011302</name>
</gene>
<organism evidence="8 9">
    <name type="scientific">Extremus antarcticus</name>
    <dbReference type="NCBI Taxonomy" id="702011"/>
    <lineage>
        <taxon>Eukaryota</taxon>
        <taxon>Fungi</taxon>
        <taxon>Dikarya</taxon>
        <taxon>Ascomycota</taxon>
        <taxon>Pezizomycotina</taxon>
        <taxon>Dothideomycetes</taxon>
        <taxon>Dothideomycetidae</taxon>
        <taxon>Mycosphaerellales</taxon>
        <taxon>Extremaceae</taxon>
        <taxon>Extremus</taxon>
    </lineage>
</organism>
<dbReference type="PANTHER" id="PTHR33048">
    <property type="entry name" value="PTH11-LIKE INTEGRAL MEMBRANE PROTEIN (AFU_ORTHOLOGUE AFUA_5G11245)"/>
    <property type="match status" value="1"/>
</dbReference>
<keyword evidence="3 6" id="KW-1133">Transmembrane helix</keyword>
<sequence>MALPIRMIRDLQVNRRQKAALAGIFSVSVIIIGVSLVRLTQIVNRANADPVGLAVWGLVESSIAVVIGSMPPLKAFMTRTLERSIKRSKGASGANSRVRYDFDAQEEQSLSKSQAKVGSIPLEDRTHRSYTVSQDVKAVEEQIVRKREYY</sequence>
<feature type="transmembrane region" description="Helical" evidence="6">
    <location>
        <begin position="20"/>
        <end position="39"/>
    </location>
</feature>
<evidence type="ECO:0000256" key="5">
    <source>
        <dbReference type="ARBA" id="ARBA00038359"/>
    </source>
</evidence>
<comment type="caution">
    <text evidence="8">The sequence shown here is derived from an EMBL/GenBank/DDBJ whole genome shotgun (WGS) entry which is preliminary data.</text>
</comment>
<feature type="transmembrane region" description="Helical" evidence="6">
    <location>
        <begin position="51"/>
        <end position="73"/>
    </location>
</feature>
<dbReference type="InterPro" id="IPR052337">
    <property type="entry name" value="SAT4-like"/>
</dbReference>
<evidence type="ECO:0000256" key="1">
    <source>
        <dbReference type="ARBA" id="ARBA00004141"/>
    </source>
</evidence>
<comment type="similarity">
    <text evidence="5">Belongs to the SAT4 family.</text>
</comment>
<reference evidence="8" key="1">
    <citation type="submission" date="2023-04" db="EMBL/GenBank/DDBJ databases">
        <title>Black Yeasts Isolated from many extreme environments.</title>
        <authorList>
            <person name="Coleine C."/>
            <person name="Stajich J.E."/>
            <person name="Selbmann L."/>
        </authorList>
    </citation>
    <scope>NUCLEOTIDE SEQUENCE</scope>
    <source>
        <strain evidence="8">CCFEE 5312</strain>
    </source>
</reference>
<accession>A0AAJ0G7R1</accession>
<evidence type="ECO:0000256" key="2">
    <source>
        <dbReference type="ARBA" id="ARBA00022692"/>
    </source>
</evidence>
<dbReference type="InterPro" id="IPR049326">
    <property type="entry name" value="Rhodopsin_dom_fungi"/>
</dbReference>
<dbReference type="AlphaFoldDB" id="A0AAJ0G7R1"/>
<evidence type="ECO:0000256" key="4">
    <source>
        <dbReference type="ARBA" id="ARBA00023136"/>
    </source>
</evidence>
<evidence type="ECO:0000313" key="8">
    <source>
        <dbReference type="EMBL" id="KAK3047312.1"/>
    </source>
</evidence>
<name>A0AAJ0G7R1_9PEZI</name>
<keyword evidence="9" id="KW-1185">Reference proteome</keyword>
<protein>
    <recommendedName>
        <fullName evidence="7">Rhodopsin domain-containing protein</fullName>
    </recommendedName>
</protein>
<keyword evidence="4 6" id="KW-0472">Membrane</keyword>
<evidence type="ECO:0000313" key="9">
    <source>
        <dbReference type="Proteomes" id="UP001271007"/>
    </source>
</evidence>
<feature type="domain" description="Rhodopsin" evidence="7">
    <location>
        <begin position="1"/>
        <end position="78"/>
    </location>
</feature>
<evidence type="ECO:0000259" key="7">
    <source>
        <dbReference type="Pfam" id="PF20684"/>
    </source>
</evidence>
<evidence type="ECO:0000256" key="3">
    <source>
        <dbReference type="ARBA" id="ARBA00022989"/>
    </source>
</evidence>
<dbReference type="EMBL" id="JAWDJX010000064">
    <property type="protein sequence ID" value="KAK3047312.1"/>
    <property type="molecule type" value="Genomic_DNA"/>
</dbReference>